<dbReference type="RefSeq" id="WP_413274351.1">
    <property type="nucleotide sequence ID" value="NZ_JBHFNQ010000220.1"/>
</dbReference>
<dbReference type="Proteomes" id="UP001576774">
    <property type="component" value="Unassembled WGS sequence"/>
</dbReference>
<evidence type="ECO:0000259" key="5">
    <source>
        <dbReference type="Pfam" id="PF01926"/>
    </source>
</evidence>
<dbReference type="Gene3D" id="3.40.50.300">
    <property type="entry name" value="P-loop containing nucleotide triphosphate hydrolases"/>
    <property type="match status" value="1"/>
</dbReference>
<feature type="domain" description="G" evidence="5">
    <location>
        <begin position="28"/>
        <end position="145"/>
    </location>
</feature>
<accession>A0ABV4XEY5</accession>
<name>A0ABV4XEY5_9CYAN</name>
<protein>
    <submittedName>
        <fullName evidence="6">YcjF family protein</fullName>
    </submittedName>
</protein>
<dbReference type="SUPFAM" id="SSF52540">
    <property type="entry name" value="P-loop containing nucleoside triphosphate hydrolases"/>
    <property type="match status" value="1"/>
</dbReference>
<dbReference type="InterPro" id="IPR006073">
    <property type="entry name" value="GTP-bd"/>
</dbReference>
<organism evidence="6 7">
    <name type="scientific">Floridaenema aerugineum BLCC-F46</name>
    <dbReference type="NCBI Taxonomy" id="3153654"/>
    <lineage>
        <taxon>Bacteria</taxon>
        <taxon>Bacillati</taxon>
        <taxon>Cyanobacteriota</taxon>
        <taxon>Cyanophyceae</taxon>
        <taxon>Oscillatoriophycideae</taxon>
        <taxon>Aerosakkonematales</taxon>
        <taxon>Aerosakkonemataceae</taxon>
        <taxon>Floridanema</taxon>
        <taxon>Floridanema aerugineum</taxon>
    </lineage>
</organism>
<gene>
    <name evidence="6" type="ORF">ACE1CC_31335</name>
</gene>
<evidence type="ECO:0000313" key="7">
    <source>
        <dbReference type="Proteomes" id="UP001576774"/>
    </source>
</evidence>
<proteinExistence type="predicted"/>
<sequence>MEKNSDDFASVIQKAMDKALKERGNVNILIAGKTGVGKSTLINAVFQQKLATTGQGRPVTPNVREISKEGVPVRIFDTRGLEVANFKETIQAVEKLIKDRNSNTDPNKHIHVAWICILEGSSRVEEAESQLAEMLAKYVPTIAVITQAMSNKGFKNTVQELLPKVRNVVRVRAEEFIFEEEGYKLPIMGLKELVDLTMEVVPEGQKNAFVAAQRISLDFKTKNAHTIVAAAAVTAGGIGATPVPFTDAIAIVPIQVGMLAGITVAWGLPSDITFLSTLISGAITGAGATIAGQMAARAGIQLLGDLLKLIPGPGSIVGGVVNGATAAVLTTAFGEAYIATLYLLTKDNPDKEPTAEEIRNQFLKQLKKGNNK</sequence>
<evidence type="ECO:0000313" key="6">
    <source>
        <dbReference type="EMBL" id="MFB2881370.1"/>
    </source>
</evidence>
<evidence type="ECO:0000256" key="2">
    <source>
        <dbReference type="ARBA" id="ARBA00022692"/>
    </source>
</evidence>
<evidence type="ECO:0000256" key="4">
    <source>
        <dbReference type="ARBA" id="ARBA00023136"/>
    </source>
</evidence>
<keyword evidence="7" id="KW-1185">Reference proteome</keyword>
<evidence type="ECO:0000256" key="3">
    <source>
        <dbReference type="ARBA" id="ARBA00022989"/>
    </source>
</evidence>
<reference evidence="6 7" key="1">
    <citation type="submission" date="2024-09" db="EMBL/GenBank/DDBJ databases">
        <title>Floridaenema gen nov. (Aerosakkonemataceae, Aerosakkonematales ord. nov., Cyanobacteria) from benthic tropical and subtropical fresh waters, with the description of four new species.</title>
        <authorList>
            <person name="Moretto J.A."/>
            <person name="Berthold D.E."/>
            <person name="Lefler F.W."/>
            <person name="Huang I.-S."/>
            <person name="Laughinghouse H. IV."/>
        </authorList>
    </citation>
    <scope>NUCLEOTIDE SEQUENCE [LARGE SCALE GENOMIC DNA]</scope>
    <source>
        <strain evidence="6 7">BLCC-F46</strain>
    </source>
</reference>
<dbReference type="InterPro" id="IPR021147">
    <property type="entry name" value="DUF697"/>
</dbReference>
<dbReference type="EMBL" id="JBHFNQ010000220">
    <property type="protein sequence ID" value="MFB2881370.1"/>
    <property type="molecule type" value="Genomic_DNA"/>
</dbReference>
<evidence type="ECO:0000256" key="1">
    <source>
        <dbReference type="ARBA" id="ARBA00004141"/>
    </source>
</evidence>
<keyword evidence="2" id="KW-0812">Transmembrane</keyword>
<keyword evidence="4" id="KW-0472">Membrane</keyword>
<keyword evidence="3" id="KW-1133">Transmembrane helix</keyword>
<comment type="subcellular location">
    <subcellularLocation>
        <location evidence="1">Membrane</location>
        <topology evidence="1">Multi-pass membrane protein</topology>
    </subcellularLocation>
</comment>
<dbReference type="InterPro" id="IPR027417">
    <property type="entry name" value="P-loop_NTPase"/>
</dbReference>
<comment type="caution">
    <text evidence="6">The sequence shown here is derived from an EMBL/GenBank/DDBJ whole genome shotgun (WGS) entry which is preliminary data.</text>
</comment>
<dbReference type="Pfam" id="PF05128">
    <property type="entry name" value="DUF697"/>
    <property type="match status" value="1"/>
</dbReference>
<dbReference type="Pfam" id="PF01926">
    <property type="entry name" value="MMR_HSR1"/>
    <property type="match status" value="1"/>
</dbReference>